<dbReference type="SUPFAM" id="SSF55874">
    <property type="entry name" value="ATPase domain of HSP90 chaperone/DNA topoisomerase II/histidine kinase"/>
    <property type="match status" value="1"/>
</dbReference>
<evidence type="ECO:0000259" key="12">
    <source>
        <dbReference type="PROSITE" id="PS50885"/>
    </source>
</evidence>
<dbReference type="InterPro" id="IPR004358">
    <property type="entry name" value="Sig_transdc_His_kin-like_C"/>
</dbReference>
<dbReference type="KEGG" id="bgj:AWC36_15875"/>
<evidence type="ECO:0000256" key="7">
    <source>
        <dbReference type="ARBA" id="ARBA00022741"/>
    </source>
</evidence>
<proteinExistence type="predicted"/>
<dbReference type="InterPro" id="IPR003660">
    <property type="entry name" value="HAMP_dom"/>
</dbReference>
<evidence type="ECO:0000256" key="10">
    <source>
        <dbReference type="SAM" id="Phobius"/>
    </source>
</evidence>
<dbReference type="RefSeq" id="WP_048636356.1">
    <property type="nucleotide sequence ID" value="NZ_CGIG01000001.1"/>
</dbReference>
<keyword evidence="10" id="KW-0472">Membrane</keyword>
<dbReference type="OrthoDB" id="9804645at2"/>
<keyword evidence="8 13" id="KW-0418">Kinase</keyword>
<dbReference type="Gene3D" id="3.30.565.10">
    <property type="entry name" value="Histidine kinase-like ATPase, C-terminal domain"/>
    <property type="match status" value="1"/>
</dbReference>
<keyword evidence="9" id="KW-0067">ATP-binding</keyword>
<dbReference type="SUPFAM" id="SSF158472">
    <property type="entry name" value="HAMP domain-like"/>
    <property type="match status" value="1"/>
</dbReference>
<evidence type="ECO:0000313" key="16">
    <source>
        <dbReference type="Proteomes" id="UP000285972"/>
    </source>
</evidence>
<dbReference type="Gene3D" id="1.10.287.130">
    <property type="match status" value="1"/>
</dbReference>
<dbReference type="SUPFAM" id="SSF47384">
    <property type="entry name" value="Homodimeric domain of signal transducing histidine kinase"/>
    <property type="match status" value="1"/>
</dbReference>
<evidence type="ECO:0000256" key="3">
    <source>
        <dbReference type="ARBA" id="ARBA00012438"/>
    </source>
</evidence>
<reference evidence="14 16" key="3">
    <citation type="submission" date="2016-09" db="EMBL/GenBank/DDBJ databases">
        <authorList>
            <person name="Doonan J."/>
            <person name="Pachebat J.A."/>
            <person name="Golyshin P.N."/>
            <person name="Denman S."/>
            <person name="Mcdonald J.E."/>
        </authorList>
    </citation>
    <scope>NUCLEOTIDE SEQUENCE [LARGE SCALE GENOMIC DNA]</scope>
    <source>
        <strain evidence="14 16">FRB141</strain>
    </source>
</reference>
<evidence type="ECO:0000256" key="2">
    <source>
        <dbReference type="ARBA" id="ARBA00004651"/>
    </source>
</evidence>
<dbReference type="Pfam" id="PF16750">
    <property type="entry name" value="HK_sensor"/>
    <property type="match status" value="1"/>
</dbReference>
<sequence length="461" mass="52116">MNIPDRHSLLWKLVGIITLFCFLLIGLYTQQRELLLQRTAFIADRDKVTLRAYAHEAEEIWRQEGAVGVASFLARLRDRENVWADVLDEGSRSVTGQPLRGRARVRVNFMRELDWSVGRPFDNDSATIFIPFADGRHRLVMELPWHMNPRRHFAMLTNLLHLLPIVLSMLLGVLLYRIFIPPLFRLSAKARCFGAGNFAARIGSPMIQRQDEMGTLANAFDHMADRLENTIEFQRTLLHNLSHELRTPLSRLRGLNEKTQDSEILRQRLGYEIDAMERLIGNTLQFIRLNTETPDLPREEVDVAMLWDIIKADACLESGWDASRIRRSLEPEECLVQANLSGLGQTLENVLRNAIRHSPPDGTVSLSARREGDVWRIEVRDQGPGVAEDKLQYILLPFARLGQARVGDGGFGLGLSIARSMIALQGGTLWAENAHPGLRICMTLPAYPPVSAPRNMPAAAD</sequence>
<dbReference type="EMBL" id="CGIG01000001">
    <property type="protein sequence ID" value="CPR14557.1"/>
    <property type="molecule type" value="Genomic_DNA"/>
</dbReference>
<dbReference type="InterPro" id="IPR031930">
    <property type="entry name" value="HK_sensor"/>
</dbReference>
<dbReference type="SMART" id="SM00387">
    <property type="entry name" value="HATPase_c"/>
    <property type="match status" value="1"/>
</dbReference>
<dbReference type="InterPro" id="IPR003594">
    <property type="entry name" value="HATPase_dom"/>
</dbReference>
<comment type="subcellular location">
    <subcellularLocation>
        <location evidence="2">Cell membrane</location>
        <topology evidence="2">Multi-pass membrane protein</topology>
    </subcellularLocation>
</comment>
<feature type="transmembrane region" description="Helical" evidence="10">
    <location>
        <begin position="12"/>
        <end position="29"/>
    </location>
</feature>
<dbReference type="Proteomes" id="UP000044377">
    <property type="component" value="Unassembled WGS sequence"/>
</dbReference>
<dbReference type="GO" id="GO:0000155">
    <property type="term" value="F:phosphorelay sensor kinase activity"/>
    <property type="evidence" value="ECO:0007669"/>
    <property type="project" value="InterPro"/>
</dbReference>
<evidence type="ECO:0000313" key="13">
    <source>
        <dbReference type="EMBL" id="CPR14557.1"/>
    </source>
</evidence>
<dbReference type="EMBL" id="MJLX01000074">
    <property type="protein sequence ID" value="RLM17874.1"/>
    <property type="molecule type" value="Genomic_DNA"/>
</dbReference>
<feature type="transmembrane region" description="Helical" evidence="10">
    <location>
        <begin position="159"/>
        <end position="179"/>
    </location>
</feature>
<accession>A0A0G4JRL8</accession>
<dbReference type="GO" id="GO:0005524">
    <property type="term" value="F:ATP binding"/>
    <property type="evidence" value="ECO:0007669"/>
    <property type="project" value="UniProtKB-KW"/>
</dbReference>
<dbReference type="InterPro" id="IPR038428">
    <property type="entry name" value="HK_sensor_dom_sf"/>
</dbReference>
<reference evidence="15" key="2">
    <citation type="submission" date="2015-01" db="EMBL/GenBank/DDBJ databases">
        <authorList>
            <person name="Paterson Steve"/>
        </authorList>
    </citation>
    <scope>NUCLEOTIDE SEQUENCE [LARGE SCALE GENOMIC DNA]</scope>
    <source>
        <strain evidence="15">OBR1</strain>
    </source>
</reference>
<dbReference type="Proteomes" id="UP000285972">
    <property type="component" value="Unassembled WGS sequence"/>
</dbReference>
<dbReference type="InterPro" id="IPR036890">
    <property type="entry name" value="HATPase_C_sf"/>
</dbReference>
<dbReference type="AlphaFoldDB" id="A0A0G4JRL8"/>
<dbReference type="Gene3D" id="3.30.450.170">
    <property type="entry name" value="Two-component histidine kinase, sensor domain"/>
    <property type="match status" value="1"/>
</dbReference>
<keyword evidence="7" id="KW-0547">Nucleotide-binding</keyword>
<keyword evidence="10" id="KW-1133">Transmembrane helix</keyword>
<dbReference type="InterPro" id="IPR003661">
    <property type="entry name" value="HisK_dim/P_dom"/>
</dbReference>
<keyword evidence="10" id="KW-0812">Transmembrane</keyword>
<keyword evidence="15" id="KW-1185">Reference proteome</keyword>
<feature type="domain" description="HAMP" evidence="12">
    <location>
        <begin position="177"/>
        <end position="232"/>
    </location>
</feature>
<dbReference type="InterPro" id="IPR005467">
    <property type="entry name" value="His_kinase_dom"/>
</dbReference>
<dbReference type="PANTHER" id="PTHR44936:SF10">
    <property type="entry name" value="SENSOR PROTEIN RSTB"/>
    <property type="match status" value="1"/>
</dbReference>
<dbReference type="SMART" id="SM00388">
    <property type="entry name" value="HisKA"/>
    <property type="match status" value="1"/>
</dbReference>
<dbReference type="SMART" id="SM00304">
    <property type="entry name" value="HAMP"/>
    <property type="match status" value="1"/>
</dbReference>
<dbReference type="PANTHER" id="PTHR44936">
    <property type="entry name" value="SENSOR PROTEIN CREC"/>
    <property type="match status" value="1"/>
</dbReference>
<dbReference type="PROSITE" id="PS50885">
    <property type="entry name" value="HAMP"/>
    <property type="match status" value="1"/>
</dbReference>
<keyword evidence="4" id="KW-1003">Cell membrane</keyword>
<protein>
    <recommendedName>
        <fullName evidence="3">histidine kinase</fullName>
        <ecNumber evidence="3">2.7.13.3</ecNumber>
    </recommendedName>
</protein>
<evidence type="ECO:0000313" key="14">
    <source>
        <dbReference type="EMBL" id="RLM17874.1"/>
    </source>
</evidence>
<dbReference type="Pfam" id="PF00512">
    <property type="entry name" value="HisKA"/>
    <property type="match status" value="1"/>
</dbReference>
<dbReference type="GO" id="GO:0005886">
    <property type="term" value="C:plasma membrane"/>
    <property type="evidence" value="ECO:0007669"/>
    <property type="project" value="UniProtKB-SubCell"/>
</dbReference>
<evidence type="ECO:0000256" key="8">
    <source>
        <dbReference type="ARBA" id="ARBA00022777"/>
    </source>
</evidence>
<evidence type="ECO:0000256" key="6">
    <source>
        <dbReference type="ARBA" id="ARBA00022679"/>
    </source>
</evidence>
<dbReference type="InterPro" id="IPR050980">
    <property type="entry name" value="2C_sensor_his_kinase"/>
</dbReference>
<dbReference type="GeneID" id="70908289"/>
<dbReference type="CDD" id="cd06225">
    <property type="entry name" value="HAMP"/>
    <property type="match status" value="1"/>
</dbReference>
<evidence type="ECO:0000256" key="5">
    <source>
        <dbReference type="ARBA" id="ARBA00022553"/>
    </source>
</evidence>
<gene>
    <name evidence="14" type="ORF">BIY26_19720</name>
    <name evidence="13" type="ORF">BN1221_00972</name>
</gene>
<dbReference type="Pfam" id="PF00672">
    <property type="entry name" value="HAMP"/>
    <property type="match status" value="1"/>
</dbReference>
<dbReference type="PRINTS" id="PR00344">
    <property type="entry name" value="BCTRLSENSOR"/>
</dbReference>
<feature type="domain" description="Histidine kinase" evidence="11">
    <location>
        <begin position="240"/>
        <end position="448"/>
    </location>
</feature>
<keyword evidence="6" id="KW-0808">Transferase</keyword>
<dbReference type="Gene3D" id="1.10.8.500">
    <property type="entry name" value="HAMP domain in histidine kinase"/>
    <property type="match status" value="1"/>
</dbReference>
<evidence type="ECO:0000256" key="4">
    <source>
        <dbReference type="ARBA" id="ARBA00022475"/>
    </source>
</evidence>
<dbReference type="PROSITE" id="PS50109">
    <property type="entry name" value="HIS_KIN"/>
    <property type="match status" value="1"/>
</dbReference>
<evidence type="ECO:0000256" key="9">
    <source>
        <dbReference type="ARBA" id="ARBA00022840"/>
    </source>
</evidence>
<evidence type="ECO:0000313" key="15">
    <source>
        <dbReference type="Proteomes" id="UP000044377"/>
    </source>
</evidence>
<keyword evidence="5" id="KW-0597">Phosphoprotein</keyword>
<name>A0A0G4JRL8_9GAMM</name>
<dbReference type="CDD" id="cd00082">
    <property type="entry name" value="HisKA"/>
    <property type="match status" value="1"/>
</dbReference>
<dbReference type="InterPro" id="IPR036097">
    <property type="entry name" value="HisK_dim/P_sf"/>
</dbReference>
<evidence type="ECO:0000259" key="11">
    <source>
        <dbReference type="PROSITE" id="PS50109"/>
    </source>
</evidence>
<dbReference type="STRING" id="1109412.BN1221_00972"/>
<dbReference type="Pfam" id="PF02518">
    <property type="entry name" value="HATPase_c"/>
    <property type="match status" value="1"/>
</dbReference>
<reference evidence="13" key="1">
    <citation type="submission" date="2015-01" db="EMBL/GenBank/DDBJ databases">
        <authorList>
            <person name="Xiang T."/>
            <person name="Song Y."/>
            <person name="Huang L."/>
            <person name="Wang B."/>
            <person name="Wu P."/>
        </authorList>
    </citation>
    <scope>NUCLEOTIDE SEQUENCE [LARGE SCALE GENOMIC DNA]</scope>
    <source>
        <strain evidence="13">OBR1</strain>
    </source>
</reference>
<evidence type="ECO:0000256" key="1">
    <source>
        <dbReference type="ARBA" id="ARBA00000085"/>
    </source>
</evidence>
<organism evidence="13 15">
    <name type="scientific">Brenneria goodwinii</name>
    <dbReference type="NCBI Taxonomy" id="1109412"/>
    <lineage>
        <taxon>Bacteria</taxon>
        <taxon>Pseudomonadati</taxon>
        <taxon>Pseudomonadota</taxon>
        <taxon>Gammaproteobacteria</taxon>
        <taxon>Enterobacterales</taxon>
        <taxon>Pectobacteriaceae</taxon>
        <taxon>Brenneria</taxon>
    </lineage>
</organism>
<dbReference type="EC" id="2.7.13.3" evidence="3"/>
<comment type="catalytic activity">
    <reaction evidence="1">
        <text>ATP + protein L-histidine = ADP + protein N-phospho-L-histidine.</text>
        <dbReference type="EC" id="2.7.13.3"/>
    </reaction>
</comment>